<evidence type="ECO:0000259" key="7">
    <source>
        <dbReference type="SMART" id="SM00363"/>
    </source>
</evidence>
<comment type="catalytic activity">
    <reaction evidence="6">
        <text>a uridine in RNA = a pseudouridine in RNA</text>
        <dbReference type="Rhea" id="RHEA:48348"/>
        <dbReference type="Rhea" id="RHEA-COMP:12068"/>
        <dbReference type="Rhea" id="RHEA-COMP:12069"/>
        <dbReference type="ChEBI" id="CHEBI:65314"/>
        <dbReference type="ChEBI" id="CHEBI:65315"/>
    </reaction>
</comment>
<evidence type="ECO:0000256" key="6">
    <source>
        <dbReference type="RuleBase" id="RU362028"/>
    </source>
</evidence>
<evidence type="ECO:0000256" key="1">
    <source>
        <dbReference type="ARBA" id="ARBA00010876"/>
    </source>
</evidence>
<dbReference type="GO" id="GO:0000455">
    <property type="term" value="P:enzyme-directed rRNA pseudouridine synthesis"/>
    <property type="evidence" value="ECO:0007669"/>
    <property type="project" value="UniProtKB-ARBA"/>
</dbReference>
<dbReference type="NCBIfam" id="TIGR00005">
    <property type="entry name" value="rluA_subfam"/>
    <property type="match status" value="1"/>
</dbReference>
<proteinExistence type="inferred from homology"/>
<dbReference type="Pfam" id="PF00849">
    <property type="entry name" value="PseudoU_synth_2"/>
    <property type="match status" value="1"/>
</dbReference>
<dbReference type="EC" id="5.4.99.-" evidence="6"/>
<dbReference type="InterPro" id="IPR006145">
    <property type="entry name" value="PsdUridine_synth_RsuA/RluA"/>
</dbReference>
<protein>
    <recommendedName>
        <fullName evidence="6">Pseudouridine synthase</fullName>
        <ecNumber evidence="6">5.4.99.-</ecNumber>
    </recommendedName>
</protein>
<dbReference type="InterPro" id="IPR020103">
    <property type="entry name" value="PsdUridine_synth_cat_dom_sf"/>
</dbReference>
<dbReference type="SMART" id="SM00363">
    <property type="entry name" value="S4"/>
    <property type="match status" value="1"/>
</dbReference>
<dbReference type="Gene3D" id="3.10.290.10">
    <property type="entry name" value="RNA-binding S4 domain"/>
    <property type="match status" value="1"/>
</dbReference>
<evidence type="ECO:0000313" key="9">
    <source>
        <dbReference type="Proteomes" id="UP000825483"/>
    </source>
</evidence>
<feature type="domain" description="RNA-binding S4" evidence="7">
    <location>
        <begin position="58"/>
        <end position="123"/>
    </location>
</feature>
<dbReference type="SUPFAM" id="SSF55174">
    <property type="entry name" value="Alpha-L RNA-binding motif"/>
    <property type="match status" value="1"/>
</dbReference>
<comment type="similarity">
    <text evidence="1 6">Belongs to the pseudouridine synthase RluA family.</text>
</comment>
<accession>A0A9R1CBE4</accession>
<comment type="function">
    <text evidence="6">Responsible for synthesis of pseudouridine from uracil.</text>
</comment>
<dbReference type="EMBL" id="BPUB01000002">
    <property type="protein sequence ID" value="GJG59592.1"/>
    <property type="molecule type" value="Genomic_DNA"/>
</dbReference>
<keyword evidence="3 6" id="KW-0413">Isomerase</keyword>
<dbReference type="GO" id="GO:0003723">
    <property type="term" value="F:RNA binding"/>
    <property type="evidence" value="ECO:0007669"/>
    <property type="project" value="UniProtKB-KW"/>
</dbReference>
<dbReference type="InterPro" id="IPR002942">
    <property type="entry name" value="S4_RNA-bd"/>
</dbReference>
<evidence type="ECO:0000256" key="2">
    <source>
        <dbReference type="ARBA" id="ARBA00022884"/>
    </source>
</evidence>
<dbReference type="PROSITE" id="PS01129">
    <property type="entry name" value="PSI_RLU"/>
    <property type="match status" value="1"/>
</dbReference>
<feature type="active site" evidence="4">
    <location>
        <position position="183"/>
    </location>
</feature>
<dbReference type="FunFam" id="3.10.290.10:FF:000016">
    <property type="entry name" value="Pseudouridine synthase"/>
    <property type="match status" value="1"/>
</dbReference>
<organism evidence="8 9">
    <name type="scientific">Prevotella lacticifex</name>
    <dbReference type="NCBI Taxonomy" id="2854755"/>
    <lineage>
        <taxon>Bacteria</taxon>
        <taxon>Pseudomonadati</taxon>
        <taxon>Bacteroidota</taxon>
        <taxon>Bacteroidia</taxon>
        <taxon>Bacteroidales</taxon>
        <taxon>Prevotellaceae</taxon>
        <taxon>Prevotella</taxon>
    </lineage>
</organism>
<dbReference type="InterPro" id="IPR036986">
    <property type="entry name" value="S4_RNA-bd_sf"/>
</dbReference>
<dbReference type="Proteomes" id="UP000825483">
    <property type="component" value="Unassembled WGS sequence"/>
</dbReference>
<dbReference type="SUPFAM" id="SSF55120">
    <property type="entry name" value="Pseudouridine synthase"/>
    <property type="match status" value="1"/>
</dbReference>
<evidence type="ECO:0000256" key="3">
    <source>
        <dbReference type="ARBA" id="ARBA00023235"/>
    </source>
</evidence>
<dbReference type="Pfam" id="PF01479">
    <property type="entry name" value="S4"/>
    <property type="match status" value="1"/>
</dbReference>
<dbReference type="AlphaFoldDB" id="A0A9R1CBE4"/>
<dbReference type="Gene3D" id="3.30.2350.10">
    <property type="entry name" value="Pseudouridine synthase"/>
    <property type="match status" value="1"/>
</dbReference>
<dbReference type="FunFam" id="3.30.2350.10:FF:000006">
    <property type="entry name" value="Pseudouridine synthase"/>
    <property type="match status" value="1"/>
</dbReference>
<reference evidence="8" key="1">
    <citation type="journal article" date="2022" name="Int. J. Syst. Evol. Microbiol.">
        <title>Prevotella lacticifex sp. nov., isolated from the rumen of cows.</title>
        <authorList>
            <person name="Shinkai T."/>
            <person name="Ikeyama N."/>
            <person name="Kumagai M."/>
            <person name="Ohmori H."/>
            <person name="Sakamoto M."/>
            <person name="Ohkuma M."/>
            <person name="Mitsumori M."/>
        </authorList>
    </citation>
    <scope>NUCLEOTIDE SEQUENCE</scope>
    <source>
        <strain evidence="8">R5076</strain>
    </source>
</reference>
<dbReference type="CDD" id="cd00165">
    <property type="entry name" value="S4"/>
    <property type="match status" value="1"/>
</dbReference>
<sequence length="377" mass="42614">MEKKVNRQDLDIENIDETMLDGTADAGTIAADDDTIDDEEQQLYEHFRLVVDKGQEPERIDKYLFVRMQHSSRNRIQKAADAGFIHVNDRPVKSSYKVRPNDVITLMLDRPRHDNSITAEDIPLDIVYEDDSLMVVNKPAGLVVHPGAGNFHGTLINAVAWHLRNMKSFDPNDPEVGLVHRIDKDTSGLLVVAKTPRAKTGLGLQFFNKTTHRSYNALVWGNFTEDEGRIEGNIARDPHDRLRMKVFAPNSGIGKTAVTHYKVLERFGYVTLVECILETGRTHQIRAHMKHIGHPLFGDERYGGTEILRGQRSSSYKAFVQNCFNICPRQALHAKTLGFVHPVTGKQMDFTSDLPDDMSMLIDKWRNFVNGSAAKLV</sequence>
<keyword evidence="9" id="KW-1185">Reference proteome</keyword>
<dbReference type="InterPro" id="IPR006225">
    <property type="entry name" value="PsdUridine_synth_RluC/D"/>
</dbReference>
<dbReference type="InterPro" id="IPR050188">
    <property type="entry name" value="RluA_PseudoU_synthase"/>
</dbReference>
<dbReference type="GO" id="GO:0120159">
    <property type="term" value="F:rRNA pseudouridine synthase activity"/>
    <property type="evidence" value="ECO:0007669"/>
    <property type="project" value="UniProtKB-ARBA"/>
</dbReference>
<evidence type="ECO:0000313" key="8">
    <source>
        <dbReference type="EMBL" id="GJG59592.1"/>
    </source>
</evidence>
<dbReference type="PANTHER" id="PTHR21600">
    <property type="entry name" value="MITOCHONDRIAL RNA PSEUDOURIDINE SYNTHASE"/>
    <property type="match status" value="1"/>
</dbReference>
<dbReference type="InterPro" id="IPR006224">
    <property type="entry name" value="PsdUridine_synth_RluA-like_CS"/>
</dbReference>
<dbReference type="PANTHER" id="PTHR21600:SF44">
    <property type="entry name" value="RIBOSOMAL LARGE SUBUNIT PSEUDOURIDINE SYNTHASE D"/>
    <property type="match status" value="1"/>
</dbReference>
<name>A0A9R1CBE4_9BACT</name>
<evidence type="ECO:0000256" key="5">
    <source>
        <dbReference type="PROSITE-ProRule" id="PRU00182"/>
    </source>
</evidence>
<gene>
    <name evidence="8" type="ORF">PRLR5076_24430</name>
</gene>
<dbReference type="CDD" id="cd02869">
    <property type="entry name" value="PseudoU_synth_RluA_like"/>
    <property type="match status" value="1"/>
</dbReference>
<keyword evidence="2 5" id="KW-0694">RNA-binding</keyword>
<evidence type="ECO:0000256" key="4">
    <source>
        <dbReference type="PIRSR" id="PIRSR606225-1"/>
    </source>
</evidence>
<comment type="caution">
    <text evidence="8">The sequence shown here is derived from an EMBL/GenBank/DDBJ whole genome shotgun (WGS) entry which is preliminary data.</text>
</comment>
<dbReference type="PROSITE" id="PS50889">
    <property type="entry name" value="S4"/>
    <property type="match status" value="1"/>
</dbReference>